<reference evidence="2 3" key="1">
    <citation type="journal article" date="2013" name="Genome Announc.">
        <title>Draft Genome Sequence of the Cellulolytic Bacterium Clostridium papyrosolvens C7 (ATCC 700395).</title>
        <authorList>
            <person name="Zepeda V."/>
            <person name="Dassa B."/>
            <person name="Borovok I."/>
            <person name="Lamed R."/>
            <person name="Bayer E.A."/>
            <person name="Cate J.H."/>
        </authorList>
    </citation>
    <scope>NUCLEOTIDE SEQUENCE [LARGE SCALE GENOMIC DNA]</scope>
    <source>
        <strain evidence="2 3">C7</strain>
    </source>
</reference>
<dbReference type="Pfam" id="PF08906">
    <property type="entry name" value="T6SS_Tdi1_C"/>
    <property type="match status" value="1"/>
</dbReference>
<dbReference type="STRING" id="1330534.L323_13120"/>
<dbReference type="RefSeq" id="WP_020816098.1">
    <property type="nucleotide sequence ID" value="NZ_ATAY01000063.1"/>
</dbReference>
<evidence type="ECO:0000313" key="2">
    <source>
        <dbReference type="EMBL" id="EPR10526.1"/>
    </source>
</evidence>
<proteinExistence type="predicted"/>
<comment type="caution">
    <text evidence="2">The sequence shown here is derived from an EMBL/GenBank/DDBJ whole genome shotgun (WGS) entry which is preliminary data.</text>
</comment>
<dbReference type="InterPro" id="IPR015002">
    <property type="entry name" value="T6SS_Tdi1_C"/>
</dbReference>
<dbReference type="EMBL" id="ATAY01000063">
    <property type="protein sequence ID" value="EPR10526.1"/>
    <property type="molecule type" value="Genomic_DNA"/>
</dbReference>
<protein>
    <recommendedName>
        <fullName evidence="1">T6SS immunity protein Tdi1 C-terminal domain-containing protein</fullName>
    </recommendedName>
</protein>
<dbReference type="AlphaFoldDB" id="U4R076"/>
<name>U4R076_9FIRM</name>
<accession>U4R076</accession>
<sequence length="206" mass="23723">MYKNFCKYFGVNHKAINSTVKNISSSMHGLEELQKAFGGQSFSKGLYRIHTPDGAEKWNSIVTEAFPEFRRRIICFGYDWLGRQFALDNQRVENGQQRVLMFEPGTGEVLEIPCNIVQFHEEEIPEYTDSCLASEAFKEWISKNPNEIKISEYVGYKTMLFLGGEDIIQNLEKGDMDVYWSICSQLIHKTKGLPEGRVIKNLGIYE</sequence>
<dbReference type="Proteomes" id="UP000016860">
    <property type="component" value="Unassembled WGS sequence"/>
</dbReference>
<evidence type="ECO:0000313" key="3">
    <source>
        <dbReference type="Proteomes" id="UP000016860"/>
    </source>
</evidence>
<gene>
    <name evidence="2" type="ORF">L323_13120</name>
</gene>
<feature type="domain" description="T6SS immunity protein Tdi1 C-terminal" evidence="1">
    <location>
        <begin position="145"/>
        <end position="186"/>
    </location>
</feature>
<organism evidence="2 3">
    <name type="scientific">Ruminiclostridium papyrosolvens C7</name>
    <dbReference type="NCBI Taxonomy" id="1330534"/>
    <lineage>
        <taxon>Bacteria</taxon>
        <taxon>Bacillati</taxon>
        <taxon>Bacillota</taxon>
        <taxon>Clostridia</taxon>
        <taxon>Eubacteriales</taxon>
        <taxon>Oscillospiraceae</taxon>
        <taxon>Ruminiclostridium</taxon>
    </lineage>
</organism>
<dbReference type="PATRIC" id="fig|1330534.3.peg.2599"/>
<evidence type="ECO:0000259" key="1">
    <source>
        <dbReference type="Pfam" id="PF08906"/>
    </source>
</evidence>